<dbReference type="Proteomes" id="UP000238701">
    <property type="component" value="Unassembled WGS sequence"/>
</dbReference>
<evidence type="ECO:0000313" key="2">
    <source>
        <dbReference type="Proteomes" id="UP000238701"/>
    </source>
</evidence>
<accession>A0A2U3KRE7</accession>
<evidence type="ECO:0000313" key="1">
    <source>
        <dbReference type="EMBL" id="SPF42236.1"/>
    </source>
</evidence>
<dbReference type="EMBL" id="OMOD01000137">
    <property type="protein sequence ID" value="SPF42236.1"/>
    <property type="molecule type" value="Genomic_DNA"/>
</dbReference>
<name>A0A2U3KRE7_9BACT</name>
<dbReference type="AlphaFoldDB" id="A0A2U3KRE7"/>
<gene>
    <name evidence="1" type="ORF">SBA1_430037</name>
</gene>
<protein>
    <submittedName>
        <fullName evidence="1">Uncharacterized protein</fullName>
    </submittedName>
</protein>
<proteinExistence type="predicted"/>
<sequence>MPALGADKSCKRLSGHSKLLITHSLMYYWFSLVETLLPSRTRNGENYCTQGLTGDL</sequence>
<reference evidence="2" key="1">
    <citation type="submission" date="2018-02" db="EMBL/GenBank/DDBJ databases">
        <authorList>
            <person name="Hausmann B."/>
        </authorList>
    </citation>
    <scope>NUCLEOTIDE SEQUENCE [LARGE SCALE GENOMIC DNA]</scope>
    <source>
        <strain evidence="2">Peat soil MAG SbA1</strain>
    </source>
</reference>
<organism evidence="1 2">
    <name type="scientific">Candidatus Sulfotelmatobacter kueseliae</name>
    <dbReference type="NCBI Taxonomy" id="2042962"/>
    <lineage>
        <taxon>Bacteria</taxon>
        <taxon>Pseudomonadati</taxon>
        <taxon>Acidobacteriota</taxon>
        <taxon>Terriglobia</taxon>
        <taxon>Terriglobales</taxon>
        <taxon>Candidatus Korobacteraceae</taxon>
        <taxon>Candidatus Sulfotelmatobacter</taxon>
    </lineage>
</organism>